<evidence type="ECO:0000313" key="2">
    <source>
        <dbReference type="EMBL" id="GAA6144328.1"/>
    </source>
</evidence>
<name>A0ABP9ZW12_9GAMM</name>
<evidence type="ECO:0000313" key="3">
    <source>
        <dbReference type="Proteomes" id="UP001481413"/>
    </source>
</evidence>
<sequence>MAAALGVLLLTLAILLVGQRIPEITQPKLEVRTLNVALPPPPPPPPQPVEQPQVDVPIDVSAPGRGAVVPKIDMPKEIVLERPDAPKITTVQPVFDNLAPDLDVFNLDELDGLPKLLTQLRITMPKSLLRRGINEVQVRLEVTIDETGRLTLNRIIENPYPELNKEIQRLIKRSRFTPPKKGNEAVRARFIWPIEIKS</sequence>
<dbReference type="SUPFAM" id="SSF74653">
    <property type="entry name" value="TolA/TonB C-terminal domain"/>
    <property type="match status" value="1"/>
</dbReference>
<dbReference type="Pfam" id="PF03544">
    <property type="entry name" value="TonB_C"/>
    <property type="match status" value="1"/>
</dbReference>
<feature type="domain" description="TonB C-terminal" evidence="1">
    <location>
        <begin position="135"/>
        <end position="195"/>
    </location>
</feature>
<evidence type="ECO:0000259" key="1">
    <source>
        <dbReference type="Pfam" id="PF03544"/>
    </source>
</evidence>
<organism evidence="2 3">
    <name type="scientific">Thalassolituus maritimus</name>
    <dbReference type="NCBI Taxonomy" id="484498"/>
    <lineage>
        <taxon>Bacteria</taxon>
        <taxon>Pseudomonadati</taxon>
        <taxon>Pseudomonadota</taxon>
        <taxon>Gammaproteobacteria</taxon>
        <taxon>Oceanospirillales</taxon>
        <taxon>Oceanospirillaceae</taxon>
        <taxon>Thalassolituus</taxon>
    </lineage>
</organism>
<dbReference type="Gene3D" id="3.30.1150.10">
    <property type="match status" value="1"/>
</dbReference>
<comment type="caution">
    <text evidence="2">The sequence shown here is derived from an EMBL/GenBank/DDBJ whole genome shotgun (WGS) entry which is preliminary data.</text>
</comment>
<proteinExistence type="predicted"/>
<dbReference type="RefSeq" id="WP_353293258.1">
    <property type="nucleotide sequence ID" value="NZ_BAABWH010000001.1"/>
</dbReference>
<gene>
    <name evidence="2" type="ORF">NBRC116585_04450</name>
</gene>
<reference evidence="2 3" key="1">
    <citation type="submission" date="2024-04" db="EMBL/GenBank/DDBJ databases">
        <title>Draft genome sequence of Thalassolituus maritimus NBRC 116585.</title>
        <authorList>
            <person name="Miyakawa T."/>
            <person name="Kusuya Y."/>
            <person name="Miura T."/>
        </authorList>
    </citation>
    <scope>NUCLEOTIDE SEQUENCE [LARGE SCALE GENOMIC DNA]</scope>
    <source>
        <strain evidence="2 3">5NW40-0001</strain>
    </source>
</reference>
<dbReference type="EMBL" id="BAABWH010000001">
    <property type="protein sequence ID" value="GAA6144328.1"/>
    <property type="molecule type" value="Genomic_DNA"/>
</dbReference>
<accession>A0ABP9ZW12</accession>
<protein>
    <recommendedName>
        <fullName evidence="1">TonB C-terminal domain-containing protein</fullName>
    </recommendedName>
</protein>
<keyword evidence="3" id="KW-1185">Reference proteome</keyword>
<dbReference type="InterPro" id="IPR037682">
    <property type="entry name" value="TonB_C"/>
</dbReference>
<dbReference type="Proteomes" id="UP001481413">
    <property type="component" value="Unassembled WGS sequence"/>
</dbReference>